<keyword evidence="2" id="KW-1185">Reference proteome</keyword>
<gene>
    <name evidence="1" type="ORF">NB640_02570</name>
</gene>
<evidence type="ECO:0000313" key="1">
    <source>
        <dbReference type="EMBL" id="WAW10562.1"/>
    </source>
</evidence>
<dbReference type="EMBL" id="CP098242">
    <property type="protein sequence ID" value="WAW10562.1"/>
    <property type="molecule type" value="Genomic_DNA"/>
</dbReference>
<dbReference type="RefSeq" id="WP_269309582.1">
    <property type="nucleotide sequence ID" value="NZ_CP098242.1"/>
</dbReference>
<protein>
    <submittedName>
        <fullName evidence="1">Uncharacterized protein</fullName>
    </submittedName>
</protein>
<organism evidence="1 2">
    <name type="scientific">Oxalobacter vibrioformis</name>
    <dbReference type="NCBI Taxonomy" id="933080"/>
    <lineage>
        <taxon>Bacteria</taxon>
        <taxon>Pseudomonadati</taxon>
        <taxon>Pseudomonadota</taxon>
        <taxon>Betaproteobacteria</taxon>
        <taxon>Burkholderiales</taxon>
        <taxon>Oxalobacteraceae</taxon>
        <taxon>Oxalobacter</taxon>
    </lineage>
</organism>
<dbReference type="AlphaFoldDB" id="A0A9E9LXK8"/>
<evidence type="ECO:0000313" key="2">
    <source>
        <dbReference type="Proteomes" id="UP001156215"/>
    </source>
</evidence>
<accession>A0A9E9LXK8</accession>
<name>A0A9E9LXK8_9BURK</name>
<dbReference type="KEGG" id="ovb:NB640_02570"/>
<sequence>MIAPQYVSLGSLGGDLFVARKIEGLDTSGHAPGYEPSMYDENAGVVNAANQVVIPFEYGVISSLRYPDRETAPFMIGRKVPVKDGQYNDRRYGMAERIGRVIIPPQYLNLR</sequence>
<dbReference type="Proteomes" id="UP001156215">
    <property type="component" value="Chromosome"/>
</dbReference>
<proteinExistence type="predicted"/>
<reference evidence="1" key="1">
    <citation type="journal article" date="2022" name="Front. Microbiol.">
        <title>New perspectives on an old grouping: The genomic and phenotypic variability of Oxalobacter formigenes and the implications for calcium oxalate stone prevention.</title>
        <authorList>
            <person name="Chmiel J.A."/>
            <person name="Carr C."/>
            <person name="Stuivenberg G.A."/>
            <person name="Venema R."/>
            <person name="Chanyi R.M."/>
            <person name="Al K.F."/>
            <person name="Giguere D."/>
            <person name="Say H."/>
            <person name="Akouris P.P."/>
            <person name="Dominguez Romero S.A."/>
            <person name="Kwong A."/>
            <person name="Tai V."/>
            <person name="Koval S.F."/>
            <person name="Razvi H."/>
            <person name="Bjazevic J."/>
            <person name="Burton J.P."/>
        </authorList>
    </citation>
    <scope>NUCLEOTIDE SEQUENCE</scope>
    <source>
        <strain evidence="1">WoOx3</strain>
    </source>
</reference>